<dbReference type="AlphaFoldDB" id="A0A382SWL7"/>
<name>A0A382SWL7_9ZZZZ</name>
<proteinExistence type="inferred from homology"/>
<feature type="domain" description="Ribonucleotide reductase large subunit C-terminal" evidence="2">
    <location>
        <begin position="1"/>
        <end position="307"/>
    </location>
</feature>
<dbReference type="GO" id="GO:0009263">
    <property type="term" value="P:deoxyribonucleotide biosynthetic process"/>
    <property type="evidence" value="ECO:0007669"/>
    <property type="project" value="TreeGrafter"/>
</dbReference>
<dbReference type="SUPFAM" id="SSF51998">
    <property type="entry name" value="PFL-like glycyl radical enzymes"/>
    <property type="match status" value="1"/>
</dbReference>
<dbReference type="GO" id="GO:0004748">
    <property type="term" value="F:ribonucleoside-diphosphate reductase activity, thioredoxin disulfide as acceptor"/>
    <property type="evidence" value="ECO:0007669"/>
    <property type="project" value="TreeGrafter"/>
</dbReference>
<accession>A0A382SWL7</accession>
<dbReference type="Gene3D" id="3.20.70.20">
    <property type="match status" value="1"/>
</dbReference>
<dbReference type="InterPro" id="IPR000788">
    <property type="entry name" value="RNR_lg_C"/>
</dbReference>
<dbReference type="GO" id="GO:0005971">
    <property type="term" value="C:ribonucleoside-diphosphate reductase complex"/>
    <property type="evidence" value="ECO:0007669"/>
    <property type="project" value="TreeGrafter"/>
</dbReference>
<dbReference type="Pfam" id="PF02867">
    <property type="entry name" value="Ribonuc_red_lgC"/>
    <property type="match status" value="1"/>
</dbReference>
<comment type="similarity">
    <text evidence="1">Belongs to the ribonucleoside diphosphate reductase large chain family.</text>
</comment>
<organism evidence="3">
    <name type="scientific">marine metagenome</name>
    <dbReference type="NCBI Taxonomy" id="408172"/>
    <lineage>
        <taxon>unclassified sequences</taxon>
        <taxon>metagenomes</taxon>
        <taxon>ecological metagenomes</taxon>
    </lineage>
</organism>
<dbReference type="NCBIfam" id="TIGR02506">
    <property type="entry name" value="NrdE_NrdA"/>
    <property type="match status" value="1"/>
</dbReference>
<feature type="non-terminal residue" evidence="3">
    <location>
        <position position="307"/>
    </location>
</feature>
<feature type="non-terminal residue" evidence="3">
    <location>
        <position position="1"/>
    </location>
</feature>
<dbReference type="InterPro" id="IPR039718">
    <property type="entry name" value="Rrm1"/>
</dbReference>
<dbReference type="EMBL" id="UINC01131879">
    <property type="protein sequence ID" value="SVD13855.1"/>
    <property type="molecule type" value="Genomic_DNA"/>
</dbReference>
<dbReference type="GO" id="GO:0005524">
    <property type="term" value="F:ATP binding"/>
    <property type="evidence" value="ECO:0007669"/>
    <property type="project" value="TreeGrafter"/>
</dbReference>
<sequence length="307" mass="34769">KFAGGLGNDWTPVRALGTHIKGTNGKSQGVVPFLKVANDTAVAVNQGGKRKGAMCAYLETWHLDIEEFLDLRKNTGDDRRRTHDMNTANWIPDLFMKRVAEDGQWTLFSPHETSDLHDLYGDKFEQRYSEYEHKTTDGSIKNFKIIQAVDLWRKMLSMLFETGHPWITFKDPCNIRSPQSHAGVVHSSNLCTEITLNTSEDEIAVCNLGSINLPKHLNNDGLDLEKLEKTINTAMRMLDNVIDYNYYSVTKARRSNLRHRPVGLGVMGFQDSLYKLRLPYTSLEAVSFADTSMETISYFAIKASTNL</sequence>
<gene>
    <name evidence="3" type="ORF">METZ01_LOCUS366709</name>
</gene>
<reference evidence="3" key="1">
    <citation type="submission" date="2018-05" db="EMBL/GenBank/DDBJ databases">
        <authorList>
            <person name="Lanie J.A."/>
            <person name="Ng W.-L."/>
            <person name="Kazmierczak K.M."/>
            <person name="Andrzejewski T.M."/>
            <person name="Davidsen T.M."/>
            <person name="Wayne K.J."/>
            <person name="Tettelin H."/>
            <person name="Glass J.I."/>
            <person name="Rusch D."/>
            <person name="Podicherti R."/>
            <person name="Tsui H.-C.T."/>
            <person name="Winkler M.E."/>
        </authorList>
    </citation>
    <scope>NUCLEOTIDE SEQUENCE</scope>
</reference>
<protein>
    <recommendedName>
        <fullName evidence="2">Ribonucleotide reductase large subunit C-terminal domain-containing protein</fullName>
    </recommendedName>
</protein>
<dbReference type="PANTHER" id="PTHR11573:SF6">
    <property type="entry name" value="RIBONUCLEOSIDE-DIPHOSPHATE REDUCTASE LARGE SUBUNIT"/>
    <property type="match status" value="1"/>
</dbReference>
<evidence type="ECO:0000256" key="1">
    <source>
        <dbReference type="ARBA" id="ARBA00010406"/>
    </source>
</evidence>
<dbReference type="PANTHER" id="PTHR11573">
    <property type="entry name" value="RIBONUCLEOSIDE-DIPHOSPHATE REDUCTASE LARGE CHAIN"/>
    <property type="match status" value="1"/>
</dbReference>
<evidence type="ECO:0000259" key="2">
    <source>
        <dbReference type="Pfam" id="PF02867"/>
    </source>
</evidence>
<dbReference type="PRINTS" id="PR01183">
    <property type="entry name" value="RIBORDTASEM1"/>
</dbReference>
<evidence type="ECO:0000313" key="3">
    <source>
        <dbReference type="EMBL" id="SVD13855.1"/>
    </source>
</evidence>
<dbReference type="InterPro" id="IPR013346">
    <property type="entry name" value="NrdE_NrdA_C"/>
</dbReference>